<comment type="similarity">
    <text evidence="1 3">Belongs to the FlgD family.</text>
</comment>
<dbReference type="InterPro" id="IPR005648">
    <property type="entry name" value="FlgD"/>
</dbReference>
<feature type="region of interest" description="Disordered" evidence="4">
    <location>
        <begin position="1"/>
        <end position="25"/>
    </location>
</feature>
<comment type="caution">
    <text evidence="5">The sequence shown here is derived from an EMBL/GenBank/DDBJ whole genome shotgun (WGS) entry which is preliminary data.</text>
</comment>
<dbReference type="GO" id="GO:0044781">
    <property type="term" value="P:bacterial-type flagellum organization"/>
    <property type="evidence" value="ECO:0007669"/>
    <property type="project" value="UniProtKB-UniRule"/>
</dbReference>
<keyword evidence="5" id="KW-0282">Flagellum</keyword>
<organism evidence="5 6">
    <name type="scientific">Desulfallas thermosapovorans DSM 6562</name>
    <dbReference type="NCBI Taxonomy" id="1121431"/>
    <lineage>
        <taxon>Bacteria</taxon>
        <taxon>Bacillati</taxon>
        <taxon>Bacillota</taxon>
        <taxon>Clostridia</taxon>
        <taxon>Eubacteriales</taxon>
        <taxon>Desulfallaceae</taxon>
        <taxon>Desulfallas</taxon>
    </lineage>
</organism>
<dbReference type="EMBL" id="VNHM01000007">
    <property type="protein sequence ID" value="TYO95481.1"/>
    <property type="molecule type" value="Genomic_DNA"/>
</dbReference>
<keyword evidence="6" id="KW-1185">Reference proteome</keyword>
<dbReference type="Proteomes" id="UP000323166">
    <property type="component" value="Unassembled WGS sequence"/>
</dbReference>
<feature type="compositionally biased region" description="Basic and acidic residues" evidence="4">
    <location>
        <begin position="198"/>
        <end position="228"/>
    </location>
</feature>
<dbReference type="RefSeq" id="WP_166511474.1">
    <property type="nucleotide sequence ID" value="NZ_VNHM01000007.1"/>
</dbReference>
<proteinExistence type="inferred from homology"/>
<evidence type="ECO:0000313" key="5">
    <source>
        <dbReference type="EMBL" id="TYO95481.1"/>
    </source>
</evidence>
<protein>
    <recommendedName>
        <fullName evidence="3">Basal-body rod modification protein FlgD</fullName>
    </recommendedName>
</protein>
<dbReference type="AlphaFoldDB" id="A0A5S4ZRW1"/>
<evidence type="ECO:0000256" key="1">
    <source>
        <dbReference type="ARBA" id="ARBA00010577"/>
    </source>
</evidence>
<feature type="region of interest" description="Disordered" evidence="4">
    <location>
        <begin position="198"/>
        <end position="237"/>
    </location>
</feature>
<gene>
    <name evidence="5" type="ORF">LX24_01442</name>
</gene>
<name>A0A5S4ZRW1_9FIRM</name>
<evidence type="ECO:0000313" key="6">
    <source>
        <dbReference type="Proteomes" id="UP000323166"/>
    </source>
</evidence>
<keyword evidence="5" id="KW-0969">Cilium</keyword>
<evidence type="ECO:0000256" key="2">
    <source>
        <dbReference type="ARBA" id="ARBA00022795"/>
    </source>
</evidence>
<accession>A0A5S4ZRW1</accession>
<feature type="compositionally biased region" description="Low complexity" evidence="4">
    <location>
        <begin position="1"/>
        <end position="11"/>
    </location>
</feature>
<keyword evidence="5" id="KW-0966">Cell projection</keyword>
<evidence type="ECO:0000256" key="4">
    <source>
        <dbReference type="SAM" id="MobiDB-lite"/>
    </source>
</evidence>
<reference evidence="5 6" key="1">
    <citation type="submission" date="2019-07" db="EMBL/GenBank/DDBJ databases">
        <title>Genomic Encyclopedia of Type Strains, Phase I: the one thousand microbial genomes (KMG-I) project.</title>
        <authorList>
            <person name="Kyrpides N."/>
        </authorList>
    </citation>
    <scope>NUCLEOTIDE SEQUENCE [LARGE SCALE GENOMIC DNA]</scope>
    <source>
        <strain evidence="5 6">DSM 6562</strain>
    </source>
</reference>
<dbReference type="Pfam" id="PF03963">
    <property type="entry name" value="FlgD"/>
    <property type="match status" value="1"/>
</dbReference>
<comment type="function">
    <text evidence="3">Required for flagellar hook formation. May act as a scaffolding protein.</text>
</comment>
<keyword evidence="2 3" id="KW-1005">Bacterial flagellum biogenesis</keyword>
<sequence length="237" mass="25951">MPEAVNNNNNNYYLPEKNKPSGGTNSLADPEAFLKILVAQLKYQNPLEPQDSSAFVAQLTQMATMEQMFNVGRSMDNLAGKYEMARYFELIGEQVFLNDNNEVVAGVVGGVVMSDGKPRFYLQEDPDAKHYTLEQILSVTGGASYNIIDYLSLVGHGVVVQSGASKVEGIVEKIIMQNGEVAVWVNGAAYRIDEIKEIHGVSKETAPEPREPEPVDTGEKETENREPPGDADAPAQE</sequence>
<evidence type="ECO:0000256" key="3">
    <source>
        <dbReference type="RuleBase" id="RU362076"/>
    </source>
</evidence>